<gene>
    <name evidence="1" type="ORF">MM415B04369_0005</name>
</gene>
<proteinExistence type="predicted"/>
<dbReference type="AlphaFoldDB" id="A0A6M3LF80"/>
<protein>
    <submittedName>
        <fullName evidence="1">Uncharacterized protein</fullName>
    </submittedName>
</protein>
<reference evidence="1" key="1">
    <citation type="submission" date="2020-03" db="EMBL/GenBank/DDBJ databases">
        <title>The deep terrestrial virosphere.</title>
        <authorList>
            <person name="Holmfeldt K."/>
            <person name="Nilsson E."/>
            <person name="Simone D."/>
            <person name="Lopez-Fernandez M."/>
            <person name="Wu X."/>
            <person name="de Brujin I."/>
            <person name="Lundin D."/>
            <person name="Andersson A."/>
            <person name="Bertilsson S."/>
            <person name="Dopson M."/>
        </authorList>
    </citation>
    <scope>NUCLEOTIDE SEQUENCE</scope>
    <source>
        <strain evidence="1">MM415B04369</strain>
    </source>
</reference>
<organism evidence="1">
    <name type="scientific">viral metagenome</name>
    <dbReference type="NCBI Taxonomy" id="1070528"/>
    <lineage>
        <taxon>unclassified sequences</taxon>
        <taxon>metagenomes</taxon>
        <taxon>organismal metagenomes</taxon>
    </lineage>
</organism>
<dbReference type="EMBL" id="MT143121">
    <property type="protein sequence ID" value="QJA93083.1"/>
    <property type="molecule type" value="Genomic_DNA"/>
</dbReference>
<name>A0A6M3LF80_9ZZZZ</name>
<accession>A0A6M3LF80</accession>
<sequence length="109" mass="12398">MTITYQEINRMPLKNGGVDITVKFSDSKTGQEIVKTMYFNRAKPSLAQITNRCSQNAINYEFELINAMNEIEIEVEIAKLVDYIHANPTVTYSKIVAAIEVYPDFNKTS</sequence>
<evidence type="ECO:0000313" key="1">
    <source>
        <dbReference type="EMBL" id="QJA93083.1"/>
    </source>
</evidence>